<accession>A0A165TKT7</accession>
<sequence length="344" mass="35981">MTRGGHSASNASLALTRGAVNSIVSHSSCSSSRSSSGILWQADGWGVGLNDARQLPRRQQPQPGQGVAGANEFTQIPVPNDLGREENAYATIQAGDRQYAPTGYSLPSRSPHLEQEGGRGQVQRALTDYGTPVLSLSPFTASPQLPGASSSSSGSPVGSTGSQLSRQSGSGGPRITQDAFHGAGAAEYAHRAQGVQMGAMIHAQGAQNASPQSINSESAYSAYIRRVGLRQTGFEDVPHGITGNALQRPQVHRSASTSLVVGLSAQNVLDVPHQVEGGHPQAPPLPQTPQLDFRTRQLSLDGSPVHFGSHLQQSQQPYGVPLPIQAPPPPVPWARGAFSSHDNL</sequence>
<name>A0A165TKT7_9APHY</name>
<evidence type="ECO:0000313" key="2">
    <source>
        <dbReference type="EMBL" id="KZT73588.1"/>
    </source>
</evidence>
<feature type="region of interest" description="Disordered" evidence="1">
    <location>
        <begin position="51"/>
        <end position="80"/>
    </location>
</feature>
<organism evidence="2 3">
    <name type="scientific">Daedalea quercina L-15889</name>
    <dbReference type="NCBI Taxonomy" id="1314783"/>
    <lineage>
        <taxon>Eukaryota</taxon>
        <taxon>Fungi</taxon>
        <taxon>Dikarya</taxon>
        <taxon>Basidiomycota</taxon>
        <taxon>Agaricomycotina</taxon>
        <taxon>Agaricomycetes</taxon>
        <taxon>Polyporales</taxon>
        <taxon>Fomitopsis</taxon>
    </lineage>
</organism>
<gene>
    <name evidence="2" type="ORF">DAEQUDRAFT_420005</name>
</gene>
<reference evidence="2 3" key="1">
    <citation type="journal article" date="2016" name="Mol. Biol. Evol.">
        <title>Comparative Genomics of Early-Diverging Mushroom-Forming Fungi Provides Insights into the Origins of Lignocellulose Decay Capabilities.</title>
        <authorList>
            <person name="Nagy L.G."/>
            <person name="Riley R."/>
            <person name="Tritt A."/>
            <person name="Adam C."/>
            <person name="Daum C."/>
            <person name="Floudas D."/>
            <person name="Sun H."/>
            <person name="Yadav J.S."/>
            <person name="Pangilinan J."/>
            <person name="Larsson K.H."/>
            <person name="Matsuura K."/>
            <person name="Barry K."/>
            <person name="Labutti K."/>
            <person name="Kuo R."/>
            <person name="Ohm R.A."/>
            <person name="Bhattacharya S.S."/>
            <person name="Shirouzu T."/>
            <person name="Yoshinaga Y."/>
            <person name="Martin F.M."/>
            <person name="Grigoriev I.V."/>
            <person name="Hibbett D.S."/>
        </authorList>
    </citation>
    <scope>NUCLEOTIDE SEQUENCE [LARGE SCALE GENOMIC DNA]</scope>
    <source>
        <strain evidence="2 3">L-15889</strain>
    </source>
</reference>
<evidence type="ECO:0000256" key="1">
    <source>
        <dbReference type="SAM" id="MobiDB-lite"/>
    </source>
</evidence>
<feature type="compositionally biased region" description="Low complexity" evidence="1">
    <location>
        <begin position="142"/>
        <end position="168"/>
    </location>
</feature>
<feature type="compositionally biased region" description="Low complexity" evidence="1">
    <location>
        <begin position="57"/>
        <end position="70"/>
    </location>
</feature>
<feature type="region of interest" description="Disordered" evidence="1">
    <location>
        <begin position="137"/>
        <end position="178"/>
    </location>
</feature>
<dbReference type="EMBL" id="KV429036">
    <property type="protein sequence ID" value="KZT73588.1"/>
    <property type="molecule type" value="Genomic_DNA"/>
</dbReference>
<protein>
    <submittedName>
        <fullName evidence="2">Uncharacterized protein</fullName>
    </submittedName>
</protein>
<evidence type="ECO:0000313" key="3">
    <source>
        <dbReference type="Proteomes" id="UP000076727"/>
    </source>
</evidence>
<keyword evidence="3" id="KW-1185">Reference proteome</keyword>
<dbReference type="Proteomes" id="UP000076727">
    <property type="component" value="Unassembled WGS sequence"/>
</dbReference>
<proteinExistence type="predicted"/>
<feature type="region of interest" description="Disordered" evidence="1">
    <location>
        <begin position="99"/>
        <end position="121"/>
    </location>
</feature>
<dbReference type="AlphaFoldDB" id="A0A165TKT7"/>